<dbReference type="AlphaFoldDB" id="A0AA41Z5A0"/>
<dbReference type="GO" id="GO:0003700">
    <property type="term" value="F:DNA-binding transcription factor activity"/>
    <property type="evidence" value="ECO:0007669"/>
    <property type="project" value="InterPro"/>
</dbReference>
<dbReference type="InterPro" id="IPR047057">
    <property type="entry name" value="MerR_fam"/>
</dbReference>
<dbReference type="InterPro" id="IPR009061">
    <property type="entry name" value="DNA-bd_dom_put_sf"/>
</dbReference>
<accession>A0AA41Z5A0</accession>
<organism evidence="4 5">
    <name type="scientific">Lichenifustis flavocetrariae</name>
    <dbReference type="NCBI Taxonomy" id="2949735"/>
    <lineage>
        <taxon>Bacteria</taxon>
        <taxon>Pseudomonadati</taxon>
        <taxon>Pseudomonadota</taxon>
        <taxon>Alphaproteobacteria</taxon>
        <taxon>Hyphomicrobiales</taxon>
        <taxon>Lichenihabitantaceae</taxon>
        <taxon>Lichenifustis</taxon>
    </lineage>
</organism>
<feature type="compositionally biased region" description="Acidic residues" evidence="2">
    <location>
        <begin position="94"/>
        <end position="104"/>
    </location>
</feature>
<sequence>MEKDADAFRTISEVAAALGIPPHVLRFWETKFPQVKPLKRGGGRRYYRRADTELLSVIRRLLYEDGYTIRGVQRLLKTQGPAAVAALPPGQVPESEDSDSDASDQPDLVERVQSVEMNEAPKGFSQVLTHLISEIASCRRLLDAALSSDP</sequence>
<gene>
    <name evidence="4" type="ORF">M8523_22215</name>
</gene>
<dbReference type="RefSeq" id="WP_282587104.1">
    <property type="nucleotide sequence ID" value="NZ_JAMOIM010000017.1"/>
</dbReference>
<proteinExistence type="predicted"/>
<protein>
    <submittedName>
        <fullName evidence="4">MerR family transcriptional regulator</fullName>
    </submittedName>
</protein>
<dbReference type="PROSITE" id="PS50937">
    <property type="entry name" value="HTH_MERR_2"/>
    <property type="match status" value="1"/>
</dbReference>
<evidence type="ECO:0000256" key="2">
    <source>
        <dbReference type="SAM" id="MobiDB-lite"/>
    </source>
</evidence>
<dbReference type="EMBL" id="JAMOIM010000017">
    <property type="protein sequence ID" value="MCW6510733.1"/>
    <property type="molecule type" value="Genomic_DNA"/>
</dbReference>
<dbReference type="SUPFAM" id="SSF46955">
    <property type="entry name" value="Putative DNA-binding domain"/>
    <property type="match status" value="1"/>
</dbReference>
<dbReference type="Gene3D" id="1.10.1660.10">
    <property type="match status" value="1"/>
</dbReference>
<dbReference type="CDD" id="cd04765">
    <property type="entry name" value="HTH_MlrA-like_sg2"/>
    <property type="match status" value="1"/>
</dbReference>
<reference evidence="4" key="1">
    <citation type="submission" date="2022-05" db="EMBL/GenBank/DDBJ databases">
        <authorList>
            <person name="Pankratov T."/>
        </authorList>
    </citation>
    <scope>NUCLEOTIDE SEQUENCE</scope>
    <source>
        <strain evidence="4">BP6-180914</strain>
    </source>
</reference>
<evidence type="ECO:0000256" key="1">
    <source>
        <dbReference type="ARBA" id="ARBA00023125"/>
    </source>
</evidence>
<evidence type="ECO:0000313" key="5">
    <source>
        <dbReference type="Proteomes" id="UP001165667"/>
    </source>
</evidence>
<feature type="domain" description="HTH merR-type" evidence="3">
    <location>
        <begin position="10"/>
        <end position="78"/>
    </location>
</feature>
<evidence type="ECO:0000259" key="3">
    <source>
        <dbReference type="PROSITE" id="PS50937"/>
    </source>
</evidence>
<dbReference type="PANTHER" id="PTHR30204">
    <property type="entry name" value="REDOX-CYCLING DRUG-SENSING TRANSCRIPTIONAL ACTIVATOR SOXR"/>
    <property type="match status" value="1"/>
</dbReference>
<dbReference type="SMART" id="SM00422">
    <property type="entry name" value="HTH_MERR"/>
    <property type="match status" value="1"/>
</dbReference>
<name>A0AA41Z5A0_9HYPH</name>
<keyword evidence="5" id="KW-1185">Reference proteome</keyword>
<evidence type="ECO:0000313" key="4">
    <source>
        <dbReference type="EMBL" id="MCW6510733.1"/>
    </source>
</evidence>
<dbReference type="Pfam" id="PF13411">
    <property type="entry name" value="MerR_1"/>
    <property type="match status" value="1"/>
</dbReference>
<dbReference type="PANTHER" id="PTHR30204:SF15">
    <property type="entry name" value="BLL5018 PROTEIN"/>
    <property type="match status" value="1"/>
</dbReference>
<comment type="caution">
    <text evidence="4">The sequence shown here is derived from an EMBL/GenBank/DDBJ whole genome shotgun (WGS) entry which is preliminary data.</text>
</comment>
<keyword evidence="1" id="KW-0238">DNA-binding</keyword>
<dbReference type="Proteomes" id="UP001165667">
    <property type="component" value="Unassembled WGS sequence"/>
</dbReference>
<dbReference type="InterPro" id="IPR000551">
    <property type="entry name" value="MerR-type_HTH_dom"/>
</dbReference>
<feature type="region of interest" description="Disordered" evidence="2">
    <location>
        <begin position="85"/>
        <end position="108"/>
    </location>
</feature>
<dbReference type="GO" id="GO:0003677">
    <property type="term" value="F:DNA binding"/>
    <property type="evidence" value="ECO:0007669"/>
    <property type="project" value="UniProtKB-KW"/>
</dbReference>